<reference evidence="3" key="1">
    <citation type="submission" date="2017-02" db="EMBL/GenBank/DDBJ databases">
        <authorList>
            <person name="Tafer H."/>
            <person name="Lopandic K."/>
        </authorList>
    </citation>
    <scope>NUCLEOTIDE SEQUENCE [LARGE SCALE GENOMIC DNA]</scope>
    <source>
        <strain evidence="3">CBS 366.77</strain>
    </source>
</reference>
<dbReference type="InterPro" id="IPR020850">
    <property type="entry name" value="GED_dom"/>
</dbReference>
<gene>
    <name evidence="2" type="ORF">PHISCL_11007</name>
</gene>
<dbReference type="Proteomes" id="UP000266188">
    <property type="component" value="Unassembled WGS sequence"/>
</dbReference>
<name>A0A3A2Z1A1_9EURO</name>
<feature type="domain" description="GED" evidence="1">
    <location>
        <begin position="1"/>
        <end position="66"/>
    </location>
</feature>
<dbReference type="OrthoDB" id="415706at2759"/>
<sequence>VVERHLLGPKCPMRAISLDHFGKLSDKELEVVASEDEADSLTRARLEREQFRYKKALEKWELLRVL</sequence>
<dbReference type="STRING" id="2070753.A0A3A2Z1A1"/>
<feature type="non-terminal residue" evidence="2">
    <location>
        <position position="1"/>
    </location>
</feature>
<proteinExistence type="predicted"/>
<accession>A0A3A2Z1A1</accession>
<comment type="caution">
    <text evidence="2">The sequence shown here is derived from an EMBL/GenBank/DDBJ whole genome shotgun (WGS) entry which is preliminary data.</text>
</comment>
<dbReference type="PROSITE" id="PS51388">
    <property type="entry name" value="GED"/>
    <property type="match status" value="1"/>
</dbReference>
<dbReference type="EMBL" id="MVGC01003377">
    <property type="protein sequence ID" value="RJE16656.1"/>
    <property type="molecule type" value="Genomic_DNA"/>
</dbReference>
<keyword evidence="3" id="KW-1185">Reference proteome</keyword>
<evidence type="ECO:0000259" key="1">
    <source>
        <dbReference type="PROSITE" id="PS51388"/>
    </source>
</evidence>
<dbReference type="AlphaFoldDB" id="A0A3A2Z1A1"/>
<evidence type="ECO:0000313" key="3">
    <source>
        <dbReference type="Proteomes" id="UP000266188"/>
    </source>
</evidence>
<protein>
    <submittedName>
        <fullName evidence="2">Dynamin family GTPase</fullName>
    </submittedName>
</protein>
<evidence type="ECO:0000313" key="2">
    <source>
        <dbReference type="EMBL" id="RJE16656.1"/>
    </source>
</evidence>
<organism evidence="2 3">
    <name type="scientific">Aspergillus sclerotialis</name>
    <dbReference type="NCBI Taxonomy" id="2070753"/>
    <lineage>
        <taxon>Eukaryota</taxon>
        <taxon>Fungi</taxon>
        <taxon>Dikarya</taxon>
        <taxon>Ascomycota</taxon>
        <taxon>Pezizomycotina</taxon>
        <taxon>Eurotiomycetes</taxon>
        <taxon>Eurotiomycetidae</taxon>
        <taxon>Eurotiales</taxon>
        <taxon>Aspergillaceae</taxon>
        <taxon>Aspergillus</taxon>
        <taxon>Aspergillus subgen. Polypaecilum</taxon>
    </lineage>
</organism>